<feature type="chain" id="PRO_5030026672" description="Protein PBN1" evidence="2">
    <location>
        <begin position="24"/>
        <end position="428"/>
    </location>
</feature>
<name>A0A1D8NBE7_YARLL</name>
<protein>
    <recommendedName>
        <fullName evidence="5">Protein PBN1</fullName>
    </recommendedName>
</protein>
<evidence type="ECO:0000313" key="3">
    <source>
        <dbReference type="EMBL" id="AOW02958.1"/>
    </source>
</evidence>
<reference evidence="3 4" key="1">
    <citation type="journal article" date="2016" name="PLoS ONE">
        <title>Sequence Assembly of Yarrowia lipolytica Strain W29/CLIB89 Shows Transposable Element Diversity.</title>
        <authorList>
            <person name="Magnan C."/>
            <person name="Yu J."/>
            <person name="Chang I."/>
            <person name="Jahn E."/>
            <person name="Kanomata Y."/>
            <person name="Wu J."/>
            <person name="Zeller M."/>
            <person name="Oakes M."/>
            <person name="Baldi P."/>
            <person name="Sandmeyer S."/>
        </authorList>
    </citation>
    <scope>NUCLEOTIDE SEQUENCE [LARGE SCALE GENOMIC DNA]</scope>
    <source>
        <strain evidence="4">CLIB89(W29)</strain>
    </source>
</reference>
<dbReference type="VEuPathDB" id="FungiDB:YALI1_C23175g"/>
<keyword evidence="1" id="KW-0472">Membrane</keyword>
<sequence length="428" mass="48318">MKAFSTLTTVLLALVALLSFASAESFDIKYSVQDKALITPKSHPSLFSFTGRWYKRRDTFIASNWPGTYVSALVYGKNVTLILKPLNTGKVTNHKFSYSIDKGRIQEAAIQEYDSGISSTLELTLSVPETSQPDKNVLVPRLLTIYSHAETPLRLHGLYMGNVVINEGKNWAETQHDIPRIEFVSNYNTSVATPNIFKELAFTVPEQLGVHHSHVTADICLAPDCYPNKYAMMEQYFYFHYFDGVRPKRGVDPKPAFFQFDREDVFLPLNEPQVIVVDIGDMDMKKNIDLVTFGEDFKKFLASIMVQAYHNINHIFVLVKPGRYEQATYKAIEEIPSSRITPVYYARETPDWWKGFMCSNVIPATGKPFPYDSLCGNKSFTFSTKGVLGHSNVWIMLAGIIAISGGGFYFIKKRGGIYQGLPVSKQDK</sequence>
<dbReference type="KEGG" id="yli:2909253"/>
<feature type="transmembrane region" description="Helical" evidence="1">
    <location>
        <begin position="393"/>
        <end position="411"/>
    </location>
</feature>
<organism evidence="3 4">
    <name type="scientific">Yarrowia lipolytica</name>
    <name type="common">Candida lipolytica</name>
    <dbReference type="NCBI Taxonomy" id="4952"/>
    <lineage>
        <taxon>Eukaryota</taxon>
        <taxon>Fungi</taxon>
        <taxon>Dikarya</taxon>
        <taxon>Ascomycota</taxon>
        <taxon>Saccharomycotina</taxon>
        <taxon>Dipodascomycetes</taxon>
        <taxon>Dipodascales</taxon>
        <taxon>Dipodascales incertae sedis</taxon>
        <taxon>Yarrowia</taxon>
    </lineage>
</organism>
<dbReference type="AlphaFoldDB" id="A0A1D8NBE7"/>
<dbReference type="eggNOG" id="ENOG502S5Z9">
    <property type="taxonomic scope" value="Eukaryota"/>
</dbReference>
<evidence type="ECO:0000256" key="1">
    <source>
        <dbReference type="SAM" id="Phobius"/>
    </source>
</evidence>
<feature type="signal peptide" evidence="2">
    <location>
        <begin position="1"/>
        <end position="23"/>
    </location>
</feature>
<dbReference type="Proteomes" id="UP000182444">
    <property type="component" value="Chromosome 1C"/>
</dbReference>
<dbReference type="EMBL" id="CP017555">
    <property type="protein sequence ID" value="AOW02958.1"/>
    <property type="molecule type" value="Genomic_DNA"/>
</dbReference>
<proteinExistence type="predicted"/>
<accession>A0A1D8NBE7</accession>
<evidence type="ECO:0008006" key="5">
    <source>
        <dbReference type="Google" id="ProtNLM"/>
    </source>
</evidence>
<dbReference type="RefSeq" id="XP_501894.3">
    <property type="nucleotide sequence ID" value="XM_501894.3"/>
</dbReference>
<gene>
    <name evidence="3" type="ORF">YALI1_C23175g</name>
</gene>
<keyword evidence="2" id="KW-0732">Signal</keyword>
<dbReference type="VEuPathDB" id="FungiDB:YALI0_C16181g"/>
<evidence type="ECO:0000313" key="4">
    <source>
        <dbReference type="Proteomes" id="UP000182444"/>
    </source>
</evidence>
<dbReference type="GeneID" id="2909253"/>
<dbReference type="NCBIfam" id="TIGR01167">
    <property type="entry name" value="LPXTG_anchor"/>
    <property type="match status" value="1"/>
</dbReference>
<keyword evidence="1" id="KW-1133">Transmembrane helix</keyword>
<evidence type="ECO:0000256" key="2">
    <source>
        <dbReference type="SAM" id="SignalP"/>
    </source>
</evidence>
<keyword evidence="1" id="KW-0812">Transmembrane</keyword>